<dbReference type="SUPFAM" id="SSF54862">
    <property type="entry name" value="4Fe-4S ferredoxins"/>
    <property type="match status" value="1"/>
</dbReference>
<gene>
    <name evidence="6" type="ORF">LPC04_02245</name>
</gene>
<keyword evidence="7" id="KW-1185">Reference proteome</keyword>
<reference evidence="6" key="1">
    <citation type="submission" date="2021-11" db="EMBL/GenBank/DDBJ databases">
        <title>BS-T2-15 a new species belonging to the Comamonadaceae family isolated from the soil of a French oak forest.</title>
        <authorList>
            <person name="Mieszkin S."/>
            <person name="Alain K."/>
        </authorList>
    </citation>
    <scope>NUCLEOTIDE SEQUENCE</scope>
    <source>
        <strain evidence="6">BS-T2-15</strain>
    </source>
</reference>
<dbReference type="Gene3D" id="3.30.70.20">
    <property type="match status" value="1"/>
</dbReference>
<dbReference type="GO" id="GO:0046872">
    <property type="term" value="F:metal ion binding"/>
    <property type="evidence" value="ECO:0007669"/>
    <property type="project" value="UniProtKB-KW"/>
</dbReference>
<dbReference type="AlphaFoldDB" id="A0A9X1YGY4"/>
<dbReference type="PANTHER" id="PTHR24960:SF79">
    <property type="entry name" value="PHOTOSYSTEM I IRON-SULFUR CENTER"/>
    <property type="match status" value="1"/>
</dbReference>
<dbReference type="Pfam" id="PF00037">
    <property type="entry name" value="Fer4"/>
    <property type="match status" value="1"/>
</dbReference>
<keyword evidence="3" id="KW-0408">Iron</keyword>
<protein>
    <submittedName>
        <fullName evidence="6">Ferredoxin family protein</fullName>
    </submittedName>
</protein>
<proteinExistence type="predicted"/>
<dbReference type="EMBL" id="JAJLJH010000001">
    <property type="protein sequence ID" value="MCK9684523.1"/>
    <property type="molecule type" value="Genomic_DNA"/>
</dbReference>
<dbReference type="InterPro" id="IPR017900">
    <property type="entry name" value="4Fe4S_Fe_S_CS"/>
</dbReference>
<accession>A0A9X1YGY4</accession>
<feature type="domain" description="4Fe-4S ferredoxin-type" evidence="5">
    <location>
        <begin position="65"/>
        <end position="94"/>
    </location>
</feature>
<evidence type="ECO:0000313" key="6">
    <source>
        <dbReference type="EMBL" id="MCK9684523.1"/>
    </source>
</evidence>
<keyword evidence="2" id="KW-0479">Metal-binding</keyword>
<keyword evidence="1" id="KW-0004">4Fe-4S</keyword>
<dbReference type="PROSITE" id="PS51379">
    <property type="entry name" value="4FE4S_FER_2"/>
    <property type="match status" value="2"/>
</dbReference>
<evidence type="ECO:0000256" key="2">
    <source>
        <dbReference type="ARBA" id="ARBA00022723"/>
    </source>
</evidence>
<dbReference type="Proteomes" id="UP001139353">
    <property type="component" value="Unassembled WGS sequence"/>
</dbReference>
<feature type="domain" description="4Fe-4S ferredoxin-type" evidence="5">
    <location>
        <begin position="13"/>
        <end position="42"/>
    </location>
</feature>
<dbReference type="InterPro" id="IPR050157">
    <property type="entry name" value="PSI_iron-sulfur_center"/>
</dbReference>
<sequence>MSSSDCRHPAGVFAPVVDANRCEGKSACVAECPYDVFVVCRRERGELPQLTMLGTLKWWVHGGQQAEVLRADQCHGCGLCVSACPESAITLQRVGTGSTKS</sequence>
<dbReference type="RefSeq" id="WP_275680551.1">
    <property type="nucleotide sequence ID" value="NZ_JAJLJH010000001.1"/>
</dbReference>
<evidence type="ECO:0000256" key="4">
    <source>
        <dbReference type="ARBA" id="ARBA00023014"/>
    </source>
</evidence>
<evidence type="ECO:0000313" key="7">
    <source>
        <dbReference type="Proteomes" id="UP001139353"/>
    </source>
</evidence>
<evidence type="ECO:0000256" key="1">
    <source>
        <dbReference type="ARBA" id="ARBA00022485"/>
    </source>
</evidence>
<evidence type="ECO:0000256" key="3">
    <source>
        <dbReference type="ARBA" id="ARBA00023004"/>
    </source>
</evidence>
<comment type="caution">
    <text evidence="6">The sequence shown here is derived from an EMBL/GenBank/DDBJ whole genome shotgun (WGS) entry which is preliminary data.</text>
</comment>
<name>A0A9X1YGY4_9BURK</name>
<keyword evidence="4" id="KW-0411">Iron-sulfur</keyword>
<evidence type="ECO:0000259" key="5">
    <source>
        <dbReference type="PROSITE" id="PS51379"/>
    </source>
</evidence>
<dbReference type="InterPro" id="IPR017896">
    <property type="entry name" value="4Fe4S_Fe-S-bd"/>
</dbReference>
<dbReference type="PROSITE" id="PS00198">
    <property type="entry name" value="4FE4S_FER_1"/>
    <property type="match status" value="1"/>
</dbReference>
<organism evidence="6 7">
    <name type="scientific">Scleromatobacter humisilvae</name>
    <dbReference type="NCBI Taxonomy" id="2897159"/>
    <lineage>
        <taxon>Bacteria</taxon>
        <taxon>Pseudomonadati</taxon>
        <taxon>Pseudomonadota</taxon>
        <taxon>Betaproteobacteria</taxon>
        <taxon>Burkholderiales</taxon>
        <taxon>Sphaerotilaceae</taxon>
        <taxon>Scleromatobacter</taxon>
    </lineage>
</organism>
<dbReference type="Pfam" id="PF12800">
    <property type="entry name" value="Fer4_4"/>
    <property type="match status" value="1"/>
</dbReference>
<dbReference type="PANTHER" id="PTHR24960">
    <property type="entry name" value="PHOTOSYSTEM I IRON-SULFUR CENTER-RELATED"/>
    <property type="match status" value="1"/>
</dbReference>
<dbReference type="GO" id="GO:0051539">
    <property type="term" value="F:4 iron, 4 sulfur cluster binding"/>
    <property type="evidence" value="ECO:0007669"/>
    <property type="project" value="UniProtKB-KW"/>
</dbReference>